<evidence type="ECO:0000313" key="1">
    <source>
        <dbReference type="EMBL" id="MDR6715186.1"/>
    </source>
</evidence>
<gene>
    <name evidence="1" type="ORF">J2W83_004826</name>
</gene>
<name>A0ACC6K9W1_9PSED</name>
<keyword evidence="2" id="KW-1185">Reference proteome</keyword>
<dbReference type="Proteomes" id="UP001259587">
    <property type="component" value="Unassembled WGS sequence"/>
</dbReference>
<protein>
    <submittedName>
        <fullName evidence="1">Pimeloyl-ACP methyl ester carboxylesterase</fullName>
    </submittedName>
</protein>
<organism evidence="1 2">
    <name type="scientific">Pseudomonas hunanensis</name>
    <dbReference type="NCBI Taxonomy" id="1247546"/>
    <lineage>
        <taxon>Bacteria</taxon>
        <taxon>Pseudomonadati</taxon>
        <taxon>Pseudomonadota</taxon>
        <taxon>Gammaproteobacteria</taxon>
        <taxon>Pseudomonadales</taxon>
        <taxon>Pseudomonadaceae</taxon>
        <taxon>Pseudomonas</taxon>
    </lineage>
</organism>
<comment type="caution">
    <text evidence="1">The sequence shown here is derived from an EMBL/GenBank/DDBJ whole genome shotgun (WGS) entry which is preliminary data.</text>
</comment>
<proteinExistence type="predicted"/>
<evidence type="ECO:0000313" key="2">
    <source>
        <dbReference type="Proteomes" id="UP001259587"/>
    </source>
</evidence>
<reference evidence="1" key="1">
    <citation type="submission" date="2023-07" db="EMBL/GenBank/DDBJ databases">
        <title>Sorghum-associated microbial communities from plants grown in Nebraska, USA.</title>
        <authorList>
            <person name="Schachtman D."/>
        </authorList>
    </citation>
    <scope>NUCLEOTIDE SEQUENCE</scope>
    <source>
        <strain evidence="1">BE56</strain>
    </source>
</reference>
<accession>A0ACC6K9W1</accession>
<sequence length="255" mass="28407">MHDAVSAEIARPDPLRVPRIYQKIFTQAHSECFEIGDLQVRSHVWPGRSPVLCVHGSNGSAAQFGGLIERLLEAGRGVLAVDIPSHDPQGRFIPSRFIWRALVEMQRYAEPSAVVAHSMACSWAMRALTGGLAAQRLVCLSPAATQEYVFQRFLQLQQAQGLTMEGLAQEISQVFGATWREDFSPIELCKALSLPTLIHHDEDDPVIEIEAGGKALHHAWIQSQYVQTRGLGHSGIFRNTPMIERLVRYLEHPIT</sequence>
<dbReference type="EMBL" id="JAVDTH010000044">
    <property type="protein sequence ID" value="MDR6715186.1"/>
    <property type="molecule type" value="Genomic_DNA"/>
</dbReference>